<evidence type="ECO:0000313" key="3">
    <source>
        <dbReference type="Proteomes" id="UP000186364"/>
    </source>
</evidence>
<feature type="transmembrane region" description="Helical" evidence="1">
    <location>
        <begin position="62"/>
        <end position="79"/>
    </location>
</feature>
<keyword evidence="1" id="KW-0472">Membrane</keyword>
<feature type="transmembrane region" description="Helical" evidence="1">
    <location>
        <begin position="169"/>
        <end position="186"/>
    </location>
</feature>
<dbReference type="AlphaFoldDB" id="A0A1Q9ARR7"/>
<name>A0A1Q9ARR7_9HYPH</name>
<protein>
    <recommendedName>
        <fullName evidence="4">TIGR02587 family membrane protein</fullName>
    </recommendedName>
</protein>
<dbReference type="Proteomes" id="UP000186364">
    <property type="component" value="Unassembled WGS sequence"/>
</dbReference>
<keyword evidence="1" id="KW-1133">Transmembrane helix</keyword>
<dbReference type="NCBIfam" id="TIGR02587">
    <property type="entry name" value="TIGR02587 family membrane protein"/>
    <property type="match status" value="1"/>
</dbReference>
<dbReference type="EMBL" id="MKIP01000058">
    <property type="protein sequence ID" value="OLP58079.1"/>
    <property type="molecule type" value="Genomic_DNA"/>
</dbReference>
<feature type="transmembrane region" description="Helical" evidence="1">
    <location>
        <begin position="240"/>
        <end position="261"/>
    </location>
</feature>
<feature type="transmembrane region" description="Helical" evidence="1">
    <location>
        <begin position="273"/>
        <end position="295"/>
    </location>
</feature>
<dbReference type="Pfam" id="PF09622">
    <property type="entry name" value="DUF2391"/>
    <property type="match status" value="1"/>
</dbReference>
<dbReference type="InterPro" id="IPR013416">
    <property type="entry name" value="CHP02587_IM"/>
</dbReference>
<keyword evidence="1" id="KW-0812">Transmembrane</keyword>
<evidence type="ECO:0000313" key="2">
    <source>
        <dbReference type="EMBL" id="OLP58079.1"/>
    </source>
</evidence>
<feature type="transmembrane region" description="Helical" evidence="1">
    <location>
        <begin position="99"/>
        <end position="119"/>
    </location>
</feature>
<organism evidence="2 3">
    <name type="scientific">Xaviernesmea oryzae</name>
    <dbReference type="NCBI Taxonomy" id="464029"/>
    <lineage>
        <taxon>Bacteria</taxon>
        <taxon>Pseudomonadati</taxon>
        <taxon>Pseudomonadota</taxon>
        <taxon>Alphaproteobacteria</taxon>
        <taxon>Hyphomicrobiales</taxon>
        <taxon>Rhizobiaceae</taxon>
        <taxon>Rhizobium/Agrobacterium group</taxon>
        <taxon>Xaviernesmea</taxon>
    </lineage>
</organism>
<dbReference type="OrthoDB" id="147125at2"/>
<keyword evidence="3" id="KW-1185">Reference proteome</keyword>
<evidence type="ECO:0008006" key="4">
    <source>
        <dbReference type="Google" id="ProtNLM"/>
    </source>
</evidence>
<feature type="transmembrane region" description="Helical" evidence="1">
    <location>
        <begin position="28"/>
        <end position="50"/>
    </location>
</feature>
<proteinExistence type="predicted"/>
<accession>A0A1Q9ARR7</accession>
<feature type="transmembrane region" description="Helical" evidence="1">
    <location>
        <begin position="198"/>
        <end position="220"/>
    </location>
</feature>
<reference evidence="2 3" key="1">
    <citation type="submission" date="2016-09" db="EMBL/GenBank/DDBJ databases">
        <title>Rhizobium sp. nov., a novel species isolated from the rice rhizosphere.</title>
        <authorList>
            <person name="Zhao J."/>
            <person name="Zhang X."/>
        </authorList>
    </citation>
    <scope>NUCLEOTIDE SEQUENCE [LARGE SCALE GENOMIC DNA]</scope>
    <source>
        <strain evidence="2 3">1.7048</strain>
    </source>
</reference>
<sequence>MGISLNRDETTAAGDQQRQDEANDLNDFLIGLARGLGGALLFALPMQMTMEMWALGFTMDRWRLLLLLLVTLPLLFGIARRIGFEKTFNWRDGLRDAMVAYGIGILSSAVLLSLFGLITGDMAREDLVGKIALQAVPASIGALLGRSQLGNGGEDDQDERDPAQPRTGYGTELFMMAVGALFLNLNTAPTEEMILISYLMTPWHALLTIFLSIAVMHGFVYAVSFKGGHELSDDVPRWHALIRFTMPGYAIALLISVYCLWSFGRFDGAQAMPALMAVIVLGLPGAVGAAAARLIL</sequence>
<dbReference type="InterPro" id="IPR024464">
    <property type="entry name" value="DUF2391"/>
</dbReference>
<gene>
    <name evidence="2" type="ORF">BJF93_05450</name>
</gene>
<evidence type="ECO:0000256" key="1">
    <source>
        <dbReference type="SAM" id="Phobius"/>
    </source>
</evidence>
<comment type="caution">
    <text evidence="2">The sequence shown here is derived from an EMBL/GenBank/DDBJ whole genome shotgun (WGS) entry which is preliminary data.</text>
</comment>